<accession>A0A1H6FYU1</accession>
<proteinExistence type="predicted"/>
<dbReference type="EMBL" id="FNWL01000002">
    <property type="protein sequence ID" value="SEH15991.1"/>
    <property type="molecule type" value="Genomic_DNA"/>
</dbReference>
<organism evidence="2 3">
    <name type="scientific">Natronorubrum sediminis</name>
    <dbReference type="NCBI Taxonomy" id="640943"/>
    <lineage>
        <taxon>Archaea</taxon>
        <taxon>Methanobacteriati</taxon>
        <taxon>Methanobacteriota</taxon>
        <taxon>Stenosarchaea group</taxon>
        <taxon>Halobacteria</taxon>
        <taxon>Halobacteriales</taxon>
        <taxon>Natrialbaceae</taxon>
        <taxon>Natronorubrum</taxon>
    </lineage>
</organism>
<evidence type="ECO:0000256" key="1">
    <source>
        <dbReference type="SAM" id="Phobius"/>
    </source>
</evidence>
<dbReference type="OrthoDB" id="205740at2157"/>
<keyword evidence="1" id="KW-1133">Transmembrane helix</keyword>
<keyword evidence="1" id="KW-0472">Membrane</keyword>
<feature type="transmembrane region" description="Helical" evidence="1">
    <location>
        <begin position="115"/>
        <end position="135"/>
    </location>
</feature>
<keyword evidence="1" id="KW-0812">Transmembrane</keyword>
<dbReference type="RefSeq" id="WP_090507180.1">
    <property type="nucleotide sequence ID" value="NZ_FNWL01000002.1"/>
</dbReference>
<protein>
    <submittedName>
        <fullName evidence="2">Uncharacterized protein</fullName>
    </submittedName>
</protein>
<reference evidence="3" key="1">
    <citation type="submission" date="2016-10" db="EMBL/GenBank/DDBJ databases">
        <authorList>
            <person name="Varghese N."/>
            <person name="Submissions S."/>
        </authorList>
    </citation>
    <scope>NUCLEOTIDE SEQUENCE [LARGE SCALE GENOMIC DNA]</scope>
    <source>
        <strain evidence="3">CGMCC 1.8981</strain>
    </source>
</reference>
<keyword evidence="3" id="KW-1185">Reference proteome</keyword>
<name>A0A1H6FYU1_9EURY</name>
<sequence length="189" mass="19694">MRLAHITFFEDFGTRSLAIHAVMVLAFVNAVLAALVVGGQVGLVSFVALFNFTAGLWVAHSVHSLGNVSSDSEYSGVLNELLGSTSDSDADIDTVGEADTETDASGLDTGRFGRLLALIAAVTAVSLLTSAQVLPGSVLPLAVVAIGAIAVVTAITGFLIALGASYDESEAYWADEVDRHQRADLEEQR</sequence>
<feature type="transmembrane region" description="Helical" evidence="1">
    <location>
        <begin position="141"/>
        <end position="162"/>
    </location>
</feature>
<evidence type="ECO:0000313" key="2">
    <source>
        <dbReference type="EMBL" id="SEH15991.1"/>
    </source>
</evidence>
<feature type="transmembrane region" description="Helical" evidence="1">
    <location>
        <begin position="12"/>
        <end position="35"/>
    </location>
</feature>
<evidence type="ECO:0000313" key="3">
    <source>
        <dbReference type="Proteomes" id="UP000199112"/>
    </source>
</evidence>
<dbReference type="AlphaFoldDB" id="A0A1H6FYU1"/>
<gene>
    <name evidence="2" type="ORF">SAMN04487967_2358</name>
</gene>
<dbReference type="Proteomes" id="UP000199112">
    <property type="component" value="Unassembled WGS sequence"/>
</dbReference>